<evidence type="ECO:0000313" key="1">
    <source>
        <dbReference type="EMBL" id="AVL47945.1"/>
    </source>
</evidence>
<protein>
    <submittedName>
        <fullName evidence="1">Class I SAM-dependent methyltransferase</fullName>
    </submittedName>
</protein>
<sequence length="417" mass="48926">MEVIKMGEKKAIKCPLCDKNAKFKDVFFKDRVFASGDVFEFKALKYFREQDYARGNCIMDLKQCCECGYIYNFAFNNDKMMKVYSSDTYYQQKNFTPRLNETLLNIKEKIQSHANKEDVFLEIAPGLCDLFLALAKESKFIYGVDPSPMTSLVNKLENVIHIKDFFNAAKLKRNIKHEINFIIFRHLLEHIENPRFFLKEVIEFLKIGGKIYIEVPNTLEIFEHKKFYELFHDHCGFFQKNTLINIMGDLGCKLIDEHFLYDEQWIGLFFEKTSENKPTHLSFKIFEEEDYFTESIKQLNNYLSDYKNIALMGGGIHSNTIIEFITQENLKNIKICFDLNPEKQGRYLQNSEIQISSTNRCNLEKIDCILMCMSLHEKKVFENEILDFIKSGLAPNLKAVILTAKEIKLIKIEDRNG</sequence>
<dbReference type="GO" id="GO:0008168">
    <property type="term" value="F:methyltransferase activity"/>
    <property type="evidence" value="ECO:0007669"/>
    <property type="project" value="UniProtKB-KW"/>
</dbReference>
<dbReference type="AlphaFoldDB" id="A0AAD0HD50"/>
<proteinExistence type="predicted"/>
<dbReference type="Gene3D" id="3.40.50.150">
    <property type="entry name" value="Vaccinia Virus protein VP39"/>
    <property type="match status" value="1"/>
</dbReference>
<keyword evidence="1" id="KW-0489">Methyltransferase</keyword>
<dbReference type="EMBL" id="CP027403">
    <property type="protein sequence ID" value="AVL47945.1"/>
    <property type="molecule type" value="Genomic_DNA"/>
</dbReference>
<evidence type="ECO:0000313" key="2">
    <source>
        <dbReference type="Proteomes" id="UP000239717"/>
    </source>
</evidence>
<name>A0AAD0HD50_CAMJU</name>
<organism evidence="1 2">
    <name type="scientific">Campylobacter jejuni subsp. doylei</name>
    <dbReference type="NCBI Taxonomy" id="32021"/>
    <lineage>
        <taxon>Bacteria</taxon>
        <taxon>Pseudomonadati</taxon>
        <taxon>Campylobacterota</taxon>
        <taxon>Epsilonproteobacteria</taxon>
        <taxon>Campylobacterales</taxon>
        <taxon>Campylobacteraceae</taxon>
        <taxon>Campylobacter</taxon>
    </lineage>
</organism>
<dbReference type="SUPFAM" id="SSF53335">
    <property type="entry name" value="S-adenosyl-L-methionine-dependent methyltransferases"/>
    <property type="match status" value="1"/>
</dbReference>
<dbReference type="Gene3D" id="3.40.50.720">
    <property type="entry name" value="NAD(P)-binding Rossmann-like Domain"/>
    <property type="match status" value="1"/>
</dbReference>
<dbReference type="Proteomes" id="UP000239717">
    <property type="component" value="Chromosome"/>
</dbReference>
<accession>A0AAD0HD50</accession>
<reference evidence="1 2" key="1">
    <citation type="submission" date="2018-03" db="EMBL/GenBank/DDBJ databases">
        <title>FDA dAtabase for Regulatory Grade micrObial Sequences (FDA-ARGOS): Supporting development and validation of Infectious Disease Dx tests.</title>
        <authorList>
            <person name="Kerrigan L."/>
            <person name="Tallon L.J."/>
            <person name="Sadzewicz L."/>
            <person name="Sengamalay N."/>
            <person name="Ott S."/>
            <person name="Godinez A."/>
            <person name="Nagaraj S."/>
            <person name="Vavikolanu K."/>
            <person name="Vyas G."/>
            <person name="Nadendla S."/>
            <person name="Aluvathingal J."/>
            <person name="Sichtig H."/>
        </authorList>
    </citation>
    <scope>NUCLEOTIDE SEQUENCE [LARGE SCALE GENOMIC DNA]</scope>
    <source>
        <strain evidence="1 2">FDAARGOS_295</strain>
    </source>
</reference>
<dbReference type="InterPro" id="IPR029063">
    <property type="entry name" value="SAM-dependent_MTases_sf"/>
</dbReference>
<gene>
    <name evidence="1" type="ORF">CEP74_09555</name>
</gene>
<dbReference type="Pfam" id="PF13489">
    <property type="entry name" value="Methyltransf_23"/>
    <property type="match status" value="1"/>
</dbReference>
<keyword evidence="1" id="KW-0808">Transferase</keyword>
<dbReference type="GO" id="GO:0032259">
    <property type="term" value="P:methylation"/>
    <property type="evidence" value="ECO:0007669"/>
    <property type="project" value="UniProtKB-KW"/>
</dbReference>